<accession>A0A6M7WQE5</accession>
<evidence type="ECO:0000256" key="6">
    <source>
        <dbReference type="ARBA" id="ARBA00023284"/>
    </source>
</evidence>
<keyword evidence="4" id="KW-0560">Oxidoreductase</keyword>
<evidence type="ECO:0000256" key="3">
    <source>
        <dbReference type="ARBA" id="ARBA00022729"/>
    </source>
</evidence>
<dbReference type="SUPFAM" id="SSF52833">
    <property type="entry name" value="Thioredoxin-like"/>
    <property type="match status" value="1"/>
</dbReference>
<dbReference type="InterPro" id="IPR012336">
    <property type="entry name" value="Thioredoxin-like_fold"/>
</dbReference>
<evidence type="ECO:0000256" key="1">
    <source>
        <dbReference type="ARBA" id="ARBA00003565"/>
    </source>
</evidence>
<evidence type="ECO:0000256" key="5">
    <source>
        <dbReference type="ARBA" id="ARBA00023157"/>
    </source>
</evidence>
<evidence type="ECO:0000313" key="9">
    <source>
        <dbReference type="EMBL" id="QKD03736.1"/>
    </source>
</evidence>
<proteinExistence type="inferred from homology"/>
<dbReference type="PROSITE" id="PS51352">
    <property type="entry name" value="THIOREDOXIN_2"/>
    <property type="match status" value="1"/>
</dbReference>
<evidence type="ECO:0000313" key="10">
    <source>
        <dbReference type="Proteomes" id="UP000503017"/>
    </source>
</evidence>
<feature type="signal peptide" evidence="7">
    <location>
        <begin position="1"/>
        <end position="29"/>
    </location>
</feature>
<name>A0A6M7WQE5_RHILI</name>
<comment type="function">
    <text evidence="1">May be required for disulfide bond formation in some proteins.</text>
</comment>
<dbReference type="EMBL" id="CP033367">
    <property type="protein sequence ID" value="QKD03736.1"/>
    <property type="molecule type" value="Genomic_DNA"/>
</dbReference>
<dbReference type="PANTHER" id="PTHR13887">
    <property type="entry name" value="GLUTATHIONE S-TRANSFERASE KAPPA"/>
    <property type="match status" value="1"/>
</dbReference>
<keyword evidence="3 7" id="KW-0732">Signal</keyword>
<dbReference type="AlphaFoldDB" id="A0A6M7WQE5"/>
<gene>
    <name evidence="9" type="ORF">EB235_21460</name>
</gene>
<dbReference type="Proteomes" id="UP000503017">
    <property type="component" value="Chromosome"/>
</dbReference>
<organism evidence="9 10">
    <name type="scientific">Mesorhizobium loti R88b</name>
    <dbReference type="NCBI Taxonomy" id="935548"/>
    <lineage>
        <taxon>Bacteria</taxon>
        <taxon>Pseudomonadati</taxon>
        <taxon>Pseudomonadota</taxon>
        <taxon>Alphaproteobacteria</taxon>
        <taxon>Hyphomicrobiales</taxon>
        <taxon>Phyllobacteriaceae</taxon>
        <taxon>Mesorhizobium</taxon>
    </lineage>
</organism>
<evidence type="ECO:0000256" key="7">
    <source>
        <dbReference type="SAM" id="SignalP"/>
    </source>
</evidence>
<keyword evidence="6" id="KW-0676">Redox-active center</keyword>
<dbReference type="PANTHER" id="PTHR13887:SF14">
    <property type="entry name" value="DISULFIDE BOND FORMATION PROTEIN D"/>
    <property type="match status" value="1"/>
</dbReference>
<comment type="similarity">
    <text evidence="2">Belongs to the thioredoxin family. DsbA subfamily.</text>
</comment>
<dbReference type="InterPro" id="IPR013766">
    <property type="entry name" value="Thioredoxin_domain"/>
</dbReference>
<dbReference type="PROSITE" id="PS51318">
    <property type="entry name" value="TAT"/>
    <property type="match status" value="1"/>
</dbReference>
<dbReference type="InterPro" id="IPR006311">
    <property type="entry name" value="TAT_signal"/>
</dbReference>
<dbReference type="GO" id="GO:0016491">
    <property type="term" value="F:oxidoreductase activity"/>
    <property type="evidence" value="ECO:0007669"/>
    <property type="project" value="UniProtKB-KW"/>
</dbReference>
<keyword evidence="5" id="KW-1015">Disulfide bond</keyword>
<evidence type="ECO:0000256" key="4">
    <source>
        <dbReference type="ARBA" id="ARBA00023002"/>
    </source>
</evidence>
<feature type="chain" id="PRO_5026798435" evidence="7">
    <location>
        <begin position="30"/>
        <end position="204"/>
    </location>
</feature>
<dbReference type="Pfam" id="PF13462">
    <property type="entry name" value="Thioredoxin_4"/>
    <property type="match status" value="1"/>
</dbReference>
<feature type="domain" description="Thioredoxin" evidence="8">
    <location>
        <begin position="19"/>
        <end position="203"/>
    </location>
</feature>
<evidence type="ECO:0000259" key="8">
    <source>
        <dbReference type="PROSITE" id="PS51352"/>
    </source>
</evidence>
<dbReference type="InterPro" id="IPR036249">
    <property type="entry name" value="Thioredoxin-like_sf"/>
</dbReference>
<evidence type="ECO:0000256" key="2">
    <source>
        <dbReference type="ARBA" id="ARBA00005791"/>
    </source>
</evidence>
<dbReference type="Gene3D" id="3.40.30.10">
    <property type="entry name" value="Glutaredoxin"/>
    <property type="match status" value="1"/>
</dbReference>
<reference evidence="9 10" key="1">
    <citation type="submission" date="2018-10" db="EMBL/GenBank/DDBJ databases">
        <authorList>
            <person name="Perry B.J."/>
            <person name="Sullivan J.T."/>
            <person name="Murphy R.J.T."/>
            <person name="Ramsay J.P."/>
            <person name="Ronson C.W."/>
        </authorList>
    </citation>
    <scope>NUCLEOTIDE SEQUENCE [LARGE SCALE GENOMIC DNA]</scope>
    <source>
        <strain evidence="9 10">R88b</strain>
    </source>
</reference>
<sequence>MIFTQSVDRRFLLKGAGSLAALAPLPAWAKMSPTVTEVAFDPAIPALGNPSGDVTIAEFVDYQCPVCKLVFVELKKLMAEDSGIRLVMKDWPIFGDVSRDAARMALLAGEHYAAAVDALMANERGLSQHRTDDILGAIGVDVAGARAGLATRQPEIDALLSRNDAQATAFKLQGTPALVIGGRLFKRGMPVAELREAVARARAG</sequence>
<protein>
    <submittedName>
        <fullName evidence="9">DsbA family protein</fullName>
    </submittedName>
</protein>
<dbReference type="CDD" id="cd03023">
    <property type="entry name" value="DsbA_Com1_like"/>
    <property type="match status" value="1"/>
</dbReference>